<feature type="domain" description="PhnB-like" evidence="1">
    <location>
        <begin position="2"/>
        <end position="116"/>
    </location>
</feature>
<keyword evidence="2" id="KW-0808">Transferase</keyword>
<accession>A0A327SUN8</accession>
<dbReference type="PIRSF" id="PIRSF021700">
    <property type="entry name" value="3_dmu_93_MTrfase"/>
    <property type="match status" value="1"/>
</dbReference>
<dbReference type="InterPro" id="IPR029068">
    <property type="entry name" value="Glyas_Bleomycin-R_OHBP_Dase"/>
</dbReference>
<dbReference type="OrthoDB" id="9806473at2"/>
<dbReference type="EMBL" id="QLLR01000006">
    <property type="protein sequence ID" value="RAJ32242.1"/>
    <property type="molecule type" value="Genomic_DNA"/>
</dbReference>
<evidence type="ECO:0000313" key="3">
    <source>
        <dbReference type="Proteomes" id="UP000249754"/>
    </source>
</evidence>
<evidence type="ECO:0000313" key="2">
    <source>
        <dbReference type="EMBL" id="RAJ32242.1"/>
    </source>
</evidence>
<evidence type="ECO:0000259" key="1">
    <source>
        <dbReference type="Pfam" id="PF06983"/>
    </source>
</evidence>
<comment type="caution">
    <text evidence="2">The sequence shown here is derived from an EMBL/GenBank/DDBJ whole genome shotgun (WGS) entry which is preliminary data.</text>
</comment>
<dbReference type="SUPFAM" id="SSF54593">
    <property type="entry name" value="Glyoxalase/Bleomycin resistance protein/Dihydroxybiphenyl dioxygenase"/>
    <property type="match status" value="1"/>
</dbReference>
<dbReference type="AlphaFoldDB" id="A0A327SUN8"/>
<dbReference type="GO" id="GO:0008168">
    <property type="term" value="F:methyltransferase activity"/>
    <property type="evidence" value="ECO:0007669"/>
    <property type="project" value="UniProtKB-KW"/>
</dbReference>
<dbReference type="PANTHER" id="PTHR33990">
    <property type="entry name" value="PROTEIN YJDN-RELATED"/>
    <property type="match status" value="1"/>
</dbReference>
<sequence>MKKITPFLWFDNNLEEAIHFYTSIFKNSVIQNISYHGEGGPMPKGSVMSASFHLDGQDFLGMNGGPMFAFTPAISLFVNCHSQQEIDEFWEKLSEGGEKSRCGWLKDKFGLSWQIVPADLSRLLNHNDPEKAARVMSAMMKMDKLDMQVLKDA</sequence>
<dbReference type="CDD" id="cd06588">
    <property type="entry name" value="PhnB_like"/>
    <property type="match status" value="1"/>
</dbReference>
<protein>
    <submittedName>
        <fullName evidence="2">Putative 3-demethylubiquinone-9 3-methyltransferase (Glyoxalase superfamily)</fullName>
    </submittedName>
</protein>
<dbReference type="Pfam" id="PF06983">
    <property type="entry name" value="3-dmu-9_3-mt"/>
    <property type="match status" value="1"/>
</dbReference>
<dbReference type="Proteomes" id="UP000249754">
    <property type="component" value="Unassembled WGS sequence"/>
</dbReference>
<keyword evidence="2" id="KW-0489">Methyltransferase</keyword>
<dbReference type="RefSeq" id="WP_111633471.1">
    <property type="nucleotide sequence ID" value="NZ_QLLR01000006.1"/>
</dbReference>
<dbReference type="GO" id="GO:0032259">
    <property type="term" value="P:methylation"/>
    <property type="evidence" value="ECO:0007669"/>
    <property type="project" value="UniProtKB-KW"/>
</dbReference>
<organism evidence="2 3">
    <name type="scientific">Pedobacter cryoconitis</name>
    <dbReference type="NCBI Taxonomy" id="188932"/>
    <lineage>
        <taxon>Bacteria</taxon>
        <taxon>Pseudomonadati</taxon>
        <taxon>Bacteroidota</taxon>
        <taxon>Sphingobacteriia</taxon>
        <taxon>Sphingobacteriales</taxon>
        <taxon>Sphingobacteriaceae</taxon>
        <taxon>Pedobacter</taxon>
    </lineage>
</organism>
<dbReference type="STRING" id="188932.AY601_1948"/>
<dbReference type="InterPro" id="IPR028973">
    <property type="entry name" value="PhnB-like"/>
</dbReference>
<dbReference type="Gene3D" id="3.10.180.10">
    <property type="entry name" value="2,3-Dihydroxybiphenyl 1,2-Dioxygenase, domain 1"/>
    <property type="match status" value="1"/>
</dbReference>
<name>A0A327SUN8_9SPHI</name>
<proteinExistence type="predicted"/>
<dbReference type="InterPro" id="IPR009725">
    <property type="entry name" value="3_dmu_93_MTrfase"/>
</dbReference>
<keyword evidence="2" id="KW-0830">Ubiquinone</keyword>
<reference evidence="2 3" key="1">
    <citation type="submission" date="2018-06" db="EMBL/GenBank/DDBJ databases">
        <title>Genomic Encyclopedia of Archaeal and Bacterial Type Strains, Phase II (KMG-II): from individual species to whole genera.</title>
        <authorList>
            <person name="Goeker M."/>
        </authorList>
    </citation>
    <scope>NUCLEOTIDE SEQUENCE [LARGE SCALE GENOMIC DNA]</scope>
    <source>
        <strain evidence="2 3">DSM 14825</strain>
    </source>
</reference>
<gene>
    <name evidence="2" type="ORF">LY11_01925</name>
</gene>